<dbReference type="KEGG" id="dhy:DESAM_10296"/>
<keyword evidence="3" id="KW-1185">Reference proteome</keyword>
<keyword evidence="1" id="KW-0812">Transmembrane</keyword>
<feature type="transmembrane region" description="Helical" evidence="1">
    <location>
        <begin position="80"/>
        <end position="100"/>
    </location>
</feature>
<proteinExistence type="predicted"/>
<dbReference type="AlphaFoldDB" id="L0R7S7"/>
<evidence type="ECO:0000313" key="2">
    <source>
        <dbReference type="EMBL" id="CCO22277.1"/>
    </source>
</evidence>
<dbReference type="EMBL" id="FO203522">
    <property type="protein sequence ID" value="CCO22277.1"/>
    <property type="molecule type" value="Genomic_DNA"/>
</dbReference>
<keyword evidence="1" id="KW-0472">Membrane</keyword>
<protein>
    <submittedName>
        <fullName evidence="2">Uncharacterized protein</fullName>
    </submittedName>
</protein>
<evidence type="ECO:0000256" key="1">
    <source>
        <dbReference type="SAM" id="Phobius"/>
    </source>
</evidence>
<dbReference type="HOGENOM" id="CLU_1218202_0_0_7"/>
<organism evidence="2 3">
    <name type="scientific">Maridesulfovibrio hydrothermalis AM13 = DSM 14728</name>
    <dbReference type="NCBI Taxonomy" id="1121451"/>
    <lineage>
        <taxon>Bacteria</taxon>
        <taxon>Pseudomonadati</taxon>
        <taxon>Thermodesulfobacteriota</taxon>
        <taxon>Desulfovibrionia</taxon>
        <taxon>Desulfovibrionales</taxon>
        <taxon>Desulfovibrionaceae</taxon>
        <taxon>Maridesulfovibrio</taxon>
    </lineage>
</organism>
<dbReference type="PATRIC" id="fig|1121451.3.peg.272"/>
<reference evidence="2 3" key="1">
    <citation type="submission" date="2012-10" db="EMBL/GenBank/DDBJ databases">
        <authorList>
            <person name="Genoscope - CEA"/>
        </authorList>
    </citation>
    <scope>NUCLEOTIDE SEQUENCE [LARGE SCALE GENOMIC DNA]</scope>
    <source>
        <strain evidence="3">AM13 / DSM 14728</strain>
    </source>
</reference>
<feature type="transmembrane region" description="Helical" evidence="1">
    <location>
        <begin position="21"/>
        <end position="39"/>
    </location>
</feature>
<feature type="transmembrane region" description="Helical" evidence="1">
    <location>
        <begin position="158"/>
        <end position="178"/>
    </location>
</feature>
<evidence type="ECO:0000313" key="3">
    <source>
        <dbReference type="Proteomes" id="UP000010808"/>
    </source>
</evidence>
<dbReference type="Proteomes" id="UP000010808">
    <property type="component" value="Chromosome"/>
</dbReference>
<feature type="transmembrane region" description="Helical" evidence="1">
    <location>
        <begin position="184"/>
        <end position="203"/>
    </location>
</feature>
<keyword evidence="1" id="KW-1133">Transmembrane helix</keyword>
<name>L0R7S7_9BACT</name>
<sequence>MISYIDDIKTKYTENISAYIPIQRAGIYFLTLYFFAYYFQKCPENIATLQPIDGFWNHLLELDILYFIDPSKGLIPSMKIKYHILTIATVTTTAFLTTYLKKGMYDFYIKIHKDFDTFIDDCKKKSLAAKNNNDVINIELSRDIAPDLQKTERKISKYTSITELFIGIALLSFVNFYFNFKILSINTLIFTTSTTLIIILNFISIKLYFEEFLPIYTLVKSLRGEIP</sequence>
<accession>L0R7S7</accession>
<dbReference type="RefSeq" id="WP_015334887.1">
    <property type="nucleotide sequence ID" value="NC_020055.1"/>
</dbReference>
<gene>
    <name evidence="2" type="ORF">DESAM_10296</name>
</gene>